<keyword evidence="2" id="KW-1185">Reference proteome</keyword>
<protein>
    <submittedName>
        <fullName evidence="1">14691_t:CDS:1</fullName>
    </submittedName>
</protein>
<evidence type="ECO:0000313" key="2">
    <source>
        <dbReference type="Proteomes" id="UP000789508"/>
    </source>
</evidence>
<organism evidence="1 2">
    <name type="scientific">Ambispora leptoticha</name>
    <dbReference type="NCBI Taxonomy" id="144679"/>
    <lineage>
        <taxon>Eukaryota</taxon>
        <taxon>Fungi</taxon>
        <taxon>Fungi incertae sedis</taxon>
        <taxon>Mucoromycota</taxon>
        <taxon>Glomeromycotina</taxon>
        <taxon>Glomeromycetes</taxon>
        <taxon>Archaeosporales</taxon>
        <taxon>Ambisporaceae</taxon>
        <taxon>Ambispora</taxon>
    </lineage>
</organism>
<comment type="caution">
    <text evidence="1">The sequence shown here is derived from an EMBL/GenBank/DDBJ whole genome shotgun (WGS) entry which is preliminary data.</text>
</comment>
<sequence length="51" mass="5946">MAHSFKTVTSFAITAWERPDNTETLIWNKKDLNANYGARRGWTARTDLLEF</sequence>
<accession>A0A9N8VG89</accession>
<dbReference type="EMBL" id="CAJVPS010000062">
    <property type="protein sequence ID" value="CAG8447082.1"/>
    <property type="molecule type" value="Genomic_DNA"/>
</dbReference>
<dbReference type="Proteomes" id="UP000789508">
    <property type="component" value="Unassembled WGS sequence"/>
</dbReference>
<reference evidence="1" key="1">
    <citation type="submission" date="2021-06" db="EMBL/GenBank/DDBJ databases">
        <authorList>
            <person name="Kallberg Y."/>
            <person name="Tangrot J."/>
            <person name="Rosling A."/>
        </authorList>
    </citation>
    <scope>NUCLEOTIDE SEQUENCE</scope>
    <source>
        <strain evidence="1">FL130A</strain>
    </source>
</reference>
<gene>
    <name evidence="1" type="ORF">ALEPTO_LOCUS758</name>
</gene>
<proteinExistence type="predicted"/>
<evidence type="ECO:0000313" key="1">
    <source>
        <dbReference type="EMBL" id="CAG8447082.1"/>
    </source>
</evidence>
<name>A0A9N8VG89_9GLOM</name>
<dbReference type="AlphaFoldDB" id="A0A9N8VG89"/>